<comment type="caution">
    <text evidence="3">The sequence shown here is derived from an EMBL/GenBank/DDBJ whole genome shotgun (WGS) entry which is preliminary data.</text>
</comment>
<keyword evidence="1" id="KW-0812">Transmembrane</keyword>
<reference evidence="4" key="1">
    <citation type="submission" date="2021-02" db="EMBL/GenBank/DDBJ databases">
        <title>Leucobacter sp. CX169.</title>
        <authorList>
            <person name="Cheng Y."/>
        </authorList>
    </citation>
    <scope>NUCLEOTIDE SEQUENCE [LARGE SCALE GENOMIC DNA]</scope>
    <source>
        <strain evidence="4">JY899</strain>
    </source>
</reference>
<organism evidence="3 4">
    <name type="scientific">Flaviflexus equikiangi</name>
    <dbReference type="NCBI Taxonomy" id="2758573"/>
    <lineage>
        <taxon>Bacteria</taxon>
        <taxon>Bacillati</taxon>
        <taxon>Actinomycetota</taxon>
        <taxon>Actinomycetes</taxon>
        <taxon>Actinomycetales</taxon>
        <taxon>Actinomycetaceae</taxon>
        <taxon>Flaviflexus</taxon>
    </lineage>
</organism>
<evidence type="ECO:0000256" key="1">
    <source>
        <dbReference type="SAM" id="Phobius"/>
    </source>
</evidence>
<evidence type="ECO:0000259" key="2">
    <source>
        <dbReference type="Pfam" id="PF07331"/>
    </source>
</evidence>
<dbReference type="EMBL" id="JAFFJS010000004">
    <property type="protein sequence ID" value="MBM9433649.1"/>
    <property type="molecule type" value="Genomic_DNA"/>
</dbReference>
<protein>
    <submittedName>
        <fullName evidence="3">Tripartite tricarboxylate transporter TctB family protein</fullName>
    </submittedName>
</protein>
<dbReference type="Proteomes" id="UP000705983">
    <property type="component" value="Unassembled WGS sequence"/>
</dbReference>
<dbReference type="Pfam" id="PF07331">
    <property type="entry name" value="TctB"/>
    <property type="match status" value="1"/>
</dbReference>
<sequence>MAHPEQQVTRVRSVSDLVLAIIAIVGGIAVIIYASGMKTLSTGQMGPGLFPSLIGWLFVVFGGILLVQSLRGRMDDAATEDVATIHEAETETALVDESEGGSYAIVDESPGRLVVNGLVVVLGIVFYILLADTLGFSISLFAVLSAIMLTLREKVWRALVFSAVITAVIFFVFEKGLLVQLPNGFVGF</sequence>
<evidence type="ECO:0000313" key="4">
    <source>
        <dbReference type="Proteomes" id="UP000705983"/>
    </source>
</evidence>
<gene>
    <name evidence="3" type="ORF">JVW63_08055</name>
</gene>
<keyword evidence="1" id="KW-0472">Membrane</keyword>
<keyword evidence="1" id="KW-1133">Transmembrane helix</keyword>
<feature type="transmembrane region" description="Helical" evidence="1">
    <location>
        <begin position="118"/>
        <end position="143"/>
    </location>
</feature>
<proteinExistence type="predicted"/>
<feature type="domain" description="DUF1468" evidence="2">
    <location>
        <begin position="20"/>
        <end position="182"/>
    </location>
</feature>
<dbReference type="RefSeq" id="WP_187996843.1">
    <property type="nucleotide sequence ID" value="NZ_JACEXG010000004.1"/>
</dbReference>
<feature type="transmembrane region" description="Helical" evidence="1">
    <location>
        <begin position="17"/>
        <end position="36"/>
    </location>
</feature>
<evidence type="ECO:0000313" key="3">
    <source>
        <dbReference type="EMBL" id="MBM9433649.1"/>
    </source>
</evidence>
<accession>A0ABS2TK51</accession>
<name>A0ABS2TK51_9ACTO</name>
<feature type="transmembrane region" description="Helical" evidence="1">
    <location>
        <begin position="155"/>
        <end position="173"/>
    </location>
</feature>
<feature type="transmembrane region" description="Helical" evidence="1">
    <location>
        <begin position="48"/>
        <end position="67"/>
    </location>
</feature>
<keyword evidence="4" id="KW-1185">Reference proteome</keyword>
<dbReference type="InterPro" id="IPR009936">
    <property type="entry name" value="DUF1468"/>
</dbReference>